<sequence length="246" mass="27729">MMKLIDTHVHLGVSKFSGVATTETDIIDAMKKYNVETSLVMPQPTLEDIEEVHRRIARFSAAYPGKIYGMAAIDPWLDEERFDSQAQECFEQHHFVAIKLHPMGHNISPLSPRCDQIYAAARKYKVPVIVHTGIGNPFSLPSLMIEPARRFPDVPIILAHAGFAVYTDEAVVAAKACENIYLEPSWCPTYTIKKMVDHIGAERMMLGSDHISNLPIEILKLQTIGITEQQMEQILYSTPKQLFHIS</sequence>
<dbReference type="GO" id="GO:0016831">
    <property type="term" value="F:carboxy-lyase activity"/>
    <property type="evidence" value="ECO:0007669"/>
    <property type="project" value="InterPro"/>
</dbReference>
<evidence type="ECO:0000313" key="4">
    <source>
        <dbReference type="Proteomes" id="UP000300879"/>
    </source>
</evidence>
<reference evidence="3 4" key="1">
    <citation type="submission" date="2019-05" db="EMBL/GenBank/DDBJ databases">
        <authorList>
            <person name="Chen C."/>
        </authorList>
    </citation>
    <scope>NUCLEOTIDE SEQUENCE [LARGE SCALE GENOMIC DNA]</scope>
    <source>
        <strain evidence="3 4">HB172198</strain>
    </source>
</reference>
<evidence type="ECO:0000256" key="1">
    <source>
        <dbReference type="ARBA" id="ARBA00023239"/>
    </source>
</evidence>
<dbReference type="InterPro" id="IPR006680">
    <property type="entry name" value="Amidohydro-rel"/>
</dbReference>
<dbReference type="SUPFAM" id="SSF51556">
    <property type="entry name" value="Metallo-dependent hydrolases"/>
    <property type="match status" value="1"/>
</dbReference>
<evidence type="ECO:0000313" key="3">
    <source>
        <dbReference type="EMBL" id="QCT01733.1"/>
    </source>
</evidence>
<keyword evidence="1" id="KW-0456">Lyase</keyword>
<dbReference type="PANTHER" id="PTHR21240">
    <property type="entry name" value="2-AMINO-3-CARBOXYLMUCONATE-6-SEMIALDEHYDE DECARBOXYLASE"/>
    <property type="match status" value="1"/>
</dbReference>
<gene>
    <name evidence="3" type="ORF">E6C60_1015</name>
</gene>
<dbReference type="Gene3D" id="3.20.20.140">
    <property type="entry name" value="Metal-dependent hydrolases"/>
    <property type="match status" value="1"/>
</dbReference>
<keyword evidence="3" id="KW-0378">Hydrolase</keyword>
<dbReference type="Pfam" id="PF04909">
    <property type="entry name" value="Amidohydro_2"/>
    <property type="match status" value="1"/>
</dbReference>
<keyword evidence="4" id="KW-1185">Reference proteome</keyword>
<dbReference type="InterPro" id="IPR032466">
    <property type="entry name" value="Metal_Hydrolase"/>
</dbReference>
<dbReference type="AlphaFoldDB" id="A0A4P8XHR4"/>
<dbReference type="InterPro" id="IPR032465">
    <property type="entry name" value="ACMSD"/>
</dbReference>
<dbReference type="KEGG" id="palo:E6C60_1015"/>
<evidence type="ECO:0000259" key="2">
    <source>
        <dbReference type="Pfam" id="PF04909"/>
    </source>
</evidence>
<accession>A0A4P8XHR4</accession>
<dbReference type="PANTHER" id="PTHR21240:SF19">
    <property type="entry name" value="CATALYTIC_ HYDROLASE"/>
    <property type="match status" value="1"/>
</dbReference>
<dbReference type="EMBL" id="CP040396">
    <property type="protein sequence ID" value="QCT01733.1"/>
    <property type="molecule type" value="Genomic_DNA"/>
</dbReference>
<protein>
    <submittedName>
        <fullName evidence="3">Amidohydrolase 2</fullName>
    </submittedName>
</protein>
<dbReference type="RefSeq" id="WP_175415205.1">
    <property type="nucleotide sequence ID" value="NZ_CP040396.1"/>
</dbReference>
<dbReference type="GO" id="GO:0016787">
    <property type="term" value="F:hydrolase activity"/>
    <property type="evidence" value="ECO:0007669"/>
    <property type="project" value="UniProtKB-KW"/>
</dbReference>
<organism evidence="3 4">
    <name type="scientific">Paenibacillus algicola</name>
    <dbReference type="NCBI Taxonomy" id="2565926"/>
    <lineage>
        <taxon>Bacteria</taxon>
        <taxon>Bacillati</taxon>
        <taxon>Bacillota</taxon>
        <taxon>Bacilli</taxon>
        <taxon>Bacillales</taxon>
        <taxon>Paenibacillaceae</taxon>
        <taxon>Paenibacillus</taxon>
    </lineage>
</organism>
<proteinExistence type="predicted"/>
<dbReference type="CDD" id="cd01292">
    <property type="entry name" value="metallo-dependent_hydrolases"/>
    <property type="match status" value="1"/>
</dbReference>
<name>A0A4P8XHR4_9BACL</name>
<dbReference type="Proteomes" id="UP000300879">
    <property type="component" value="Chromosome"/>
</dbReference>
<feature type="domain" description="Amidohydrolase-related" evidence="2">
    <location>
        <begin position="51"/>
        <end position="244"/>
    </location>
</feature>